<evidence type="ECO:0000313" key="1">
    <source>
        <dbReference type="EMBL" id="KAA9356371.1"/>
    </source>
</evidence>
<dbReference type="RefSeq" id="WP_150874529.1">
    <property type="nucleotide sequence ID" value="NZ_VTWS01000001.1"/>
</dbReference>
<dbReference type="AlphaFoldDB" id="A0A5N1JJU4"/>
<organism evidence="1 2">
    <name type="scientific">Larkinella humicola</name>
    <dbReference type="NCBI Taxonomy" id="2607654"/>
    <lineage>
        <taxon>Bacteria</taxon>
        <taxon>Pseudomonadati</taxon>
        <taxon>Bacteroidota</taxon>
        <taxon>Cytophagia</taxon>
        <taxon>Cytophagales</taxon>
        <taxon>Spirosomataceae</taxon>
        <taxon>Larkinella</taxon>
    </lineage>
</organism>
<reference evidence="1 2" key="1">
    <citation type="submission" date="2019-09" db="EMBL/GenBank/DDBJ databases">
        <title>Genome Sequence of Larkinella sp MA1.</title>
        <authorList>
            <person name="Srinivasan S."/>
        </authorList>
    </citation>
    <scope>NUCLEOTIDE SEQUENCE [LARGE SCALE GENOMIC DNA]</scope>
    <source>
        <strain evidence="1 2">MA1</strain>
    </source>
</reference>
<sequence>MNDTRIQLLLQFIEEQPEDPFNVYALAMEYRDEQPAQALVYFQQLLEQHPSYLPTYYHAAALYAEQENRPAAEETYQQGIELARAQKNEKAFQELSRSYRAFQDDDEY</sequence>
<dbReference type="EMBL" id="VTWS01000001">
    <property type="protein sequence ID" value="KAA9356371.1"/>
    <property type="molecule type" value="Genomic_DNA"/>
</dbReference>
<name>A0A5N1JJU4_9BACT</name>
<dbReference type="InterPro" id="IPR011990">
    <property type="entry name" value="TPR-like_helical_dom_sf"/>
</dbReference>
<dbReference type="Proteomes" id="UP000326344">
    <property type="component" value="Unassembled WGS sequence"/>
</dbReference>
<dbReference type="SUPFAM" id="SSF48452">
    <property type="entry name" value="TPR-like"/>
    <property type="match status" value="1"/>
</dbReference>
<dbReference type="Pfam" id="PF14559">
    <property type="entry name" value="TPR_19"/>
    <property type="match status" value="1"/>
</dbReference>
<protein>
    <submittedName>
        <fullName evidence="1">Tetratricopeptide repeat protein</fullName>
    </submittedName>
</protein>
<dbReference type="Gene3D" id="1.25.40.10">
    <property type="entry name" value="Tetratricopeptide repeat domain"/>
    <property type="match status" value="1"/>
</dbReference>
<evidence type="ECO:0000313" key="2">
    <source>
        <dbReference type="Proteomes" id="UP000326344"/>
    </source>
</evidence>
<accession>A0A5N1JJU4</accession>
<gene>
    <name evidence="1" type="ORF">F0P93_01050</name>
</gene>
<comment type="caution">
    <text evidence="1">The sequence shown here is derived from an EMBL/GenBank/DDBJ whole genome shotgun (WGS) entry which is preliminary data.</text>
</comment>
<keyword evidence="2" id="KW-1185">Reference proteome</keyword>
<proteinExistence type="predicted"/>